<dbReference type="Gene3D" id="1.20.930.60">
    <property type="match status" value="1"/>
</dbReference>
<reference evidence="1" key="2">
    <citation type="submission" date="2025-09" db="UniProtKB">
        <authorList>
            <consortium name="Ensembl"/>
        </authorList>
    </citation>
    <scope>IDENTIFICATION</scope>
</reference>
<protein>
    <submittedName>
        <fullName evidence="1">Uncharacterized protein</fullName>
    </submittedName>
</protein>
<reference evidence="1" key="1">
    <citation type="submission" date="2025-08" db="UniProtKB">
        <authorList>
            <consortium name="Ensembl"/>
        </authorList>
    </citation>
    <scope>IDENTIFICATION</scope>
</reference>
<keyword evidence="2" id="KW-1185">Reference proteome</keyword>
<evidence type="ECO:0000313" key="2">
    <source>
        <dbReference type="Proteomes" id="UP000472270"/>
    </source>
</evidence>
<name>A0A673H5L6_9TELE</name>
<dbReference type="Proteomes" id="UP000472270">
    <property type="component" value="Unassembled WGS sequence"/>
</dbReference>
<dbReference type="AlphaFoldDB" id="A0A673H5L6"/>
<sequence length="48" mass="5680">ISRSFAYLTVRDRLPTILTKVIDTLHRNKDNFFKEYGESNPRVHNLTC</sequence>
<evidence type="ECO:0000313" key="1">
    <source>
        <dbReference type="Ensembl" id="ENSSRHP00000021058.1"/>
    </source>
</evidence>
<organism evidence="1 2">
    <name type="scientific">Sinocyclocheilus rhinocerous</name>
    <dbReference type="NCBI Taxonomy" id="307959"/>
    <lineage>
        <taxon>Eukaryota</taxon>
        <taxon>Metazoa</taxon>
        <taxon>Chordata</taxon>
        <taxon>Craniata</taxon>
        <taxon>Vertebrata</taxon>
        <taxon>Euteleostomi</taxon>
        <taxon>Actinopterygii</taxon>
        <taxon>Neopterygii</taxon>
        <taxon>Teleostei</taxon>
        <taxon>Ostariophysi</taxon>
        <taxon>Cypriniformes</taxon>
        <taxon>Cyprinidae</taxon>
        <taxon>Cyprininae</taxon>
        <taxon>Sinocyclocheilus</taxon>
    </lineage>
</organism>
<dbReference type="Ensembl" id="ENSSRHT00000021721.1">
    <property type="protein sequence ID" value="ENSSRHP00000021058.1"/>
    <property type="gene ID" value="ENSSRHG00000011236.1"/>
</dbReference>
<proteinExistence type="predicted"/>
<accession>A0A673H5L6</accession>